<dbReference type="GeneID" id="94443124"/>
<protein>
    <recommendedName>
        <fullName evidence="3">Type II toxin-antitoxin system RelE/ParE family toxin</fullName>
    </recommendedName>
</protein>
<dbReference type="RefSeq" id="WP_045254414.1">
    <property type="nucleotide sequence ID" value="NZ_CP031425.1"/>
</dbReference>
<reference evidence="1 2" key="1">
    <citation type="submission" date="2015-02" db="EMBL/GenBank/DDBJ databases">
        <title>Draft genome sequences of ten Microbacterium spp. with emphasis on heavy metal contaminated environments.</title>
        <authorList>
            <person name="Corretto E."/>
        </authorList>
    </citation>
    <scope>NUCLEOTIDE SEQUENCE [LARGE SCALE GENOMIC DNA]</scope>
    <source>
        <strain evidence="1 2">DSM 12966</strain>
    </source>
</reference>
<name>A0A0F0KH95_9MICO</name>
<accession>A0A0F0KH95</accession>
<dbReference type="PATRIC" id="fig|104336.4.peg.2098"/>
<organism evidence="1 2">
    <name type="scientific">Microbacterium foliorum</name>
    <dbReference type="NCBI Taxonomy" id="104336"/>
    <lineage>
        <taxon>Bacteria</taxon>
        <taxon>Bacillati</taxon>
        <taxon>Actinomycetota</taxon>
        <taxon>Actinomycetes</taxon>
        <taxon>Micrococcales</taxon>
        <taxon>Microbacteriaceae</taxon>
        <taxon>Microbacterium</taxon>
    </lineage>
</organism>
<proteinExistence type="predicted"/>
<dbReference type="EMBL" id="JYIU01000043">
    <property type="protein sequence ID" value="KJL20213.1"/>
    <property type="molecule type" value="Genomic_DNA"/>
</dbReference>
<dbReference type="AlphaFoldDB" id="A0A0F0KH95"/>
<gene>
    <name evidence="1" type="ORF">RN50_02057</name>
</gene>
<evidence type="ECO:0000313" key="1">
    <source>
        <dbReference type="EMBL" id="KJL20213.1"/>
    </source>
</evidence>
<dbReference type="Proteomes" id="UP000033572">
    <property type="component" value="Unassembled WGS sequence"/>
</dbReference>
<keyword evidence="2" id="KW-1185">Reference proteome</keyword>
<sequence>MKFETTPSFDGDVRRLKPAHLAEFRTVLREKFIPACDAFAKDPSTPWPASLRVKSMRAAPGIFEMTWSFSSPDGRATFEIVTVDDEPRIRWRRVGDHDVFRNP</sequence>
<evidence type="ECO:0008006" key="3">
    <source>
        <dbReference type="Google" id="ProtNLM"/>
    </source>
</evidence>
<evidence type="ECO:0000313" key="2">
    <source>
        <dbReference type="Proteomes" id="UP000033572"/>
    </source>
</evidence>
<comment type="caution">
    <text evidence="1">The sequence shown here is derived from an EMBL/GenBank/DDBJ whole genome shotgun (WGS) entry which is preliminary data.</text>
</comment>
<dbReference type="KEGG" id="mfol:DXT68_01860"/>